<keyword evidence="2 5" id="KW-0645">Protease</keyword>
<dbReference type="GO" id="GO:0006508">
    <property type="term" value="P:proteolysis"/>
    <property type="evidence" value="ECO:0007669"/>
    <property type="project" value="UniProtKB-KW"/>
</dbReference>
<keyword evidence="3 5" id="KW-0378">Hydrolase</keyword>
<dbReference type="AlphaFoldDB" id="A0A1F6CXK9"/>
<gene>
    <name evidence="8" type="ORF">A2851_03325</name>
</gene>
<evidence type="ECO:0000256" key="5">
    <source>
        <dbReference type="RuleBase" id="RU004404"/>
    </source>
</evidence>
<dbReference type="InterPro" id="IPR041489">
    <property type="entry name" value="PDZ_6"/>
</dbReference>
<dbReference type="PANTHER" id="PTHR32060">
    <property type="entry name" value="TAIL-SPECIFIC PROTEASE"/>
    <property type="match status" value="1"/>
</dbReference>
<dbReference type="InterPro" id="IPR005151">
    <property type="entry name" value="Tail-specific_protease"/>
</dbReference>
<dbReference type="InterPro" id="IPR001478">
    <property type="entry name" value="PDZ"/>
</dbReference>
<reference evidence="8 9" key="1">
    <citation type="journal article" date="2016" name="Nat. Commun.">
        <title>Thousands of microbial genomes shed light on interconnected biogeochemical processes in an aquifer system.</title>
        <authorList>
            <person name="Anantharaman K."/>
            <person name="Brown C.T."/>
            <person name="Hug L.A."/>
            <person name="Sharon I."/>
            <person name="Castelle C.J."/>
            <person name="Probst A.J."/>
            <person name="Thomas B.C."/>
            <person name="Singh A."/>
            <person name="Wilkins M.J."/>
            <person name="Karaoz U."/>
            <person name="Brodie E.L."/>
            <person name="Williams K.H."/>
            <person name="Hubbard S.S."/>
            <person name="Banfield J.F."/>
        </authorList>
    </citation>
    <scope>NUCLEOTIDE SEQUENCE [LARGE SCALE GENOMIC DNA]</scope>
</reference>
<feature type="domain" description="PDZ" evidence="7">
    <location>
        <begin position="118"/>
        <end position="186"/>
    </location>
</feature>
<dbReference type="SUPFAM" id="SSF50156">
    <property type="entry name" value="PDZ domain-like"/>
    <property type="match status" value="1"/>
</dbReference>
<dbReference type="EMBL" id="MFKT01000007">
    <property type="protein sequence ID" value="OGG53909.1"/>
    <property type="molecule type" value="Genomic_DNA"/>
</dbReference>
<dbReference type="PROSITE" id="PS50106">
    <property type="entry name" value="PDZ"/>
    <property type="match status" value="1"/>
</dbReference>
<evidence type="ECO:0000256" key="3">
    <source>
        <dbReference type="ARBA" id="ARBA00022801"/>
    </source>
</evidence>
<dbReference type="Gene3D" id="2.30.42.10">
    <property type="match status" value="1"/>
</dbReference>
<evidence type="ECO:0000313" key="8">
    <source>
        <dbReference type="EMBL" id="OGG53909.1"/>
    </source>
</evidence>
<evidence type="ECO:0000256" key="6">
    <source>
        <dbReference type="SAM" id="Phobius"/>
    </source>
</evidence>
<evidence type="ECO:0000256" key="2">
    <source>
        <dbReference type="ARBA" id="ARBA00022670"/>
    </source>
</evidence>
<dbReference type="SMART" id="SM00228">
    <property type="entry name" value="PDZ"/>
    <property type="match status" value="1"/>
</dbReference>
<dbReference type="Pfam" id="PF03572">
    <property type="entry name" value="Peptidase_S41"/>
    <property type="match status" value="1"/>
</dbReference>
<dbReference type="InterPro" id="IPR004447">
    <property type="entry name" value="Peptidase_S41A"/>
</dbReference>
<dbReference type="SMART" id="SM00245">
    <property type="entry name" value="TSPc"/>
    <property type="match status" value="1"/>
</dbReference>
<evidence type="ECO:0000259" key="7">
    <source>
        <dbReference type="PROSITE" id="PS50106"/>
    </source>
</evidence>
<dbReference type="Pfam" id="PF17820">
    <property type="entry name" value="PDZ_6"/>
    <property type="match status" value="1"/>
</dbReference>
<dbReference type="PANTHER" id="PTHR32060:SF30">
    <property type="entry name" value="CARBOXY-TERMINAL PROCESSING PROTEASE CTPA"/>
    <property type="match status" value="1"/>
</dbReference>
<keyword evidence="6" id="KW-0812">Transmembrane</keyword>
<protein>
    <recommendedName>
        <fullName evidence="7">PDZ domain-containing protein</fullName>
    </recommendedName>
</protein>
<proteinExistence type="inferred from homology"/>
<feature type="transmembrane region" description="Helical" evidence="6">
    <location>
        <begin position="12"/>
        <end position="33"/>
    </location>
</feature>
<dbReference type="FunFam" id="2.30.42.10:FF:000063">
    <property type="entry name" value="Peptidase, S41 family"/>
    <property type="match status" value="1"/>
</dbReference>
<evidence type="ECO:0000313" key="9">
    <source>
        <dbReference type="Proteomes" id="UP000176863"/>
    </source>
</evidence>
<dbReference type="NCBIfam" id="TIGR00225">
    <property type="entry name" value="prc"/>
    <property type="match status" value="1"/>
</dbReference>
<accession>A0A1F6CXK9</accession>
<dbReference type="Gene3D" id="3.90.226.10">
    <property type="entry name" value="2-enoyl-CoA Hydratase, Chain A, domain 1"/>
    <property type="match status" value="1"/>
</dbReference>
<keyword evidence="6" id="KW-1133">Transmembrane helix</keyword>
<organism evidence="8 9">
    <name type="scientific">Candidatus Kaiserbacteria bacterium RIFCSPHIGHO2_01_FULL_53_29</name>
    <dbReference type="NCBI Taxonomy" id="1798480"/>
    <lineage>
        <taxon>Bacteria</taxon>
        <taxon>Candidatus Kaiseribacteriota</taxon>
    </lineage>
</organism>
<dbReference type="STRING" id="1798480.A2851_03325"/>
<dbReference type="GO" id="GO:0007165">
    <property type="term" value="P:signal transduction"/>
    <property type="evidence" value="ECO:0007669"/>
    <property type="project" value="TreeGrafter"/>
</dbReference>
<dbReference type="SUPFAM" id="SSF52096">
    <property type="entry name" value="ClpP/crotonase"/>
    <property type="match status" value="1"/>
</dbReference>
<name>A0A1F6CXK9_9BACT</name>
<dbReference type="Gene3D" id="3.30.750.44">
    <property type="match status" value="1"/>
</dbReference>
<comment type="caution">
    <text evidence="8">The sequence shown here is derived from an EMBL/GenBank/DDBJ whole genome shotgun (WGS) entry which is preliminary data.</text>
</comment>
<comment type="similarity">
    <text evidence="1 5">Belongs to the peptidase S41A family.</text>
</comment>
<keyword evidence="4 5" id="KW-0720">Serine protease</keyword>
<dbReference type="Proteomes" id="UP000176863">
    <property type="component" value="Unassembled WGS sequence"/>
</dbReference>
<dbReference type="CDD" id="cd07560">
    <property type="entry name" value="Peptidase_S41_CPP"/>
    <property type="match status" value="1"/>
</dbReference>
<sequence length="423" mass="45228">MFEEKERTPLPINSVVIGAILLAGIAFAGGFLMGGHAPNVNAASLSINAGPPPGVDFSPLWKAWHIIDEKFVPAAVATSTKIATTTAAQDQERIWGMMEGLAASLNDPYTFFLAPQENEQFTSDMSGSFEGVGMEIAVKDQVLTVVSPLKGTPADKAGIKSKDIILKIDGTSTHGMDVGAAVSKIRGPKGTEVTLTVQREGWSSPREIKVTRDVINVPVVTTSAHTGETRSDGIYVITLSTFTSNSPDLFRNALRKFIESGNKKLVLDLRGNPGGYLDAAVSMASWFLPLGKVVVTEDYAGHAGNVVHRSLGYNIFNKNLKMVILVDHGSASASEILADALRYYGKAKLVGTNTFGKGSVQELVKITPETALKITVARWLGPDGIQIPREGIVPDVKVEITDEEAKADKDPQMDKAVEILNGK</sequence>
<dbReference type="InterPro" id="IPR036034">
    <property type="entry name" value="PDZ_sf"/>
</dbReference>
<evidence type="ECO:0000256" key="4">
    <source>
        <dbReference type="ARBA" id="ARBA00022825"/>
    </source>
</evidence>
<keyword evidence="6" id="KW-0472">Membrane</keyword>
<dbReference type="GO" id="GO:0004175">
    <property type="term" value="F:endopeptidase activity"/>
    <property type="evidence" value="ECO:0007669"/>
    <property type="project" value="TreeGrafter"/>
</dbReference>
<dbReference type="CDD" id="cd06782">
    <property type="entry name" value="cpPDZ_CPP-like"/>
    <property type="match status" value="1"/>
</dbReference>
<dbReference type="GO" id="GO:0008236">
    <property type="term" value="F:serine-type peptidase activity"/>
    <property type="evidence" value="ECO:0007669"/>
    <property type="project" value="UniProtKB-KW"/>
</dbReference>
<dbReference type="GO" id="GO:0030288">
    <property type="term" value="C:outer membrane-bounded periplasmic space"/>
    <property type="evidence" value="ECO:0007669"/>
    <property type="project" value="TreeGrafter"/>
</dbReference>
<evidence type="ECO:0000256" key="1">
    <source>
        <dbReference type="ARBA" id="ARBA00009179"/>
    </source>
</evidence>
<dbReference type="InterPro" id="IPR029045">
    <property type="entry name" value="ClpP/crotonase-like_dom_sf"/>
</dbReference>